<accession>A0AA36UJR3</accession>
<dbReference type="AlphaFoldDB" id="A0AA36UJR3"/>
<dbReference type="Proteomes" id="UP000829455">
    <property type="component" value="Chromosome"/>
</dbReference>
<feature type="compositionally biased region" description="Low complexity" evidence="1">
    <location>
        <begin position="69"/>
        <end position="88"/>
    </location>
</feature>
<dbReference type="PROSITE" id="PS51257">
    <property type="entry name" value="PROKAR_LIPOPROTEIN"/>
    <property type="match status" value="1"/>
</dbReference>
<dbReference type="EC" id="1.1.5.8" evidence="2"/>
<dbReference type="GO" id="GO:0047519">
    <property type="term" value="F:quinate dehydrogenase (quinone) activity"/>
    <property type="evidence" value="ECO:0007669"/>
    <property type="project" value="UniProtKB-EC"/>
</dbReference>
<reference evidence="2 4" key="1">
    <citation type="submission" date="2011-05" db="EMBL/GenBank/DDBJ databases">
        <authorList>
            <person name="Muzny D."/>
            <person name="Qin X."/>
            <person name="Deng J."/>
            <person name="Jiang H."/>
            <person name="Liu Y."/>
            <person name="Qu J."/>
            <person name="Song X.-Z."/>
            <person name="Zhang L."/>
            <person name="Thornton R."/>
            <person name="Coyle M."/>
            <person name="Francisco L."/>
            <person name="Jackson L."/>
            <person name="Javaid M."/>
            <person name="Korchina V."/>
            <person name="Kovar C."/>
            <person name="Mata R."/>
            <person name="Mathew T."/>
            <person name="Ngo R."/>
            <person name="Nguyen L."/>
            <person name="Nguyen N."/>
            <person name="Okwuonu G."/>
            <person name="Ongeri F."/>
            <person name="Pham C."/>
            <person name="Simmons D."/>
            <person name="Wilczek-Boney K."/>
            <person name="Hale W."/>
            <person name="Jakkamsetti A."/>
            <person name="Pham P."/>
            <person name="Ruth R."/>
            <person name="San Lucas F."/>
            <person name="Warren J."/>
            <person name="Zhang J."/>
            <person name="Zhao Z."/>
            <person name="Zhou C."/>
            <person name="Zhu D."/>
            <person name="Lee S."/>
            <person name="Bess C."/>
            <person name="Blankenburg K."/>
            <person name="Forbes L."/>
            <person name="Fu Q."/>
            <person name="Gubbala S."/>
            <person name="Hirani K."/>
            <person name="Jayaseelan J.C."/>
            <person name="Lara F."/>
            <person name="Munidasa M."/>
            <person name="Palculict T."/>
            <person name="Patil S."/>
            <person name="Pu L.-L."/>
            <person name="Saada N."/>
            <person name="Tang L."/>
            <person name="Weissenberger G."/>
            <person name="Zhu Y."/>
            <person name="Hemphill L."/>
            <person name="Shang Y."/>
            <person name="Youmans B."/>
            <person name="Ayvaz T."/>
            <person name="Ross M."/>
            <person name="Santibanez J."/>
            <person name="Aqrawi P."/>
            <person name="Gross S."/>
            <person name="Joshi V."/>
            <person name="Fowler G."/>
            <person name="Nazareth L."/>
            <person name="Reid J."/>
            <person name="Worley K."/>
            <person name="Petrosino J."/>
            <person name="Highlander S."/>
            <person name="Gibbs R."/>
        </authorList>
    </citation>
    <scope>NUCLEOTIDE SEQUENCE [LARGE SCALE GENOMIC DNA]</scope>
    <source>
        <strain evidence="2 4">ATCC 33926</strain>
    </source>
</reference>
<name>A0AA36UJR3_9NEIS</name>
<dbReference type="RefSeq" id="WP_003760069.1">
    <property type="nucleotide sequence ID" value="NZ_CP094241.1"/>
</dbReference>
<reference evidence="3 5" key="2">
    <citation type="submission" date="2022-03" db="EMBL/GenBank/DDBJ databases">
        <title>Genome sequencing of Neisseria macacae.</title>
        <authorList>
            <person name="Baek M.-G."/>
        </authorList>
    </citation>
    <scope>NUCLEOTIDE SEQUENCE [LARGE SCALE GENOMIC DNA]</scope>
    <source>
        <strain evidence="3 5">ATCC 33926</strain>
    </source>
</reference>
<dbReference type="EMBL" id="CP094241">
    <property type="protein sequence ID" value="UNV84141.1"/>
    <property type="molecule type" value="Genomic_DNA"/>
</dbReference>
<dbReference type="EMBL" id="AFQE01000056">
    <property type="protein sequence ID" value="EGQ77256.1"/>
    <property type="molecule type" value="Genomic_DNA"/>
</dbReference>
<evidence type="ECO:0000313" key="2">
    <source>
        <dbReference type="EMBL" id="EGQ77256.1"/>
    </source>
</evidence>
<sequence length="88" mass="9702">MKALSVALVLLTLAGCHNTWNGVREDGSRIIGRSVSGIGHGIGKAGQALERTGSRIDNRQQVQPQMSGQNQYPYPAQNQYPEQNQYQY</sequence>
<feature type="compositionally biased region" description="Polar residues" evidence="1">
    <location>
        <begin position="59"/>
        <end position="68"/>
    </location>
</feature>
<gene>
    <name evidence="2" type="ORF">HMPREF9418_1203</name>
    <name evidence="3" type="ORF">MON40_08915</name>
</gene>
<feature type="region of interest" description="Disordered" evidence="1">
    <location>
        <begin position="46"/>
        <end position="88"/>
    </location>
</feature>
<keyword evidence="2" id="KW-0560">Oxidoreductase</keyword>
<dbReference type="Proteomes" id="UP000004982">
    <property type="component" value="Unassembled WGS sequence"/>
</dbReference>
<evidence type="ECO:0000313" key="4">
    <source>
        <dbReference type="Proteomes" id="UP000004982"/>
    </source>
</evidence>
<protein>
    <submittedName>
        <fullName evidence="2">Pyrrolo-quinoline quinone</fullName>
        <ecNumber evidence="2">1.1.5.8</ecNumber>
    </submittedName>
</protein>
<keyword evidence="5" id="KW-1185">Reference proteome</keyword>
<proteinExistence type="predicted"/>
<evidence type="ECO:0000256" key="1">
    <source>
        <dbReference type="SAM" id="MobiDB-lite"/>
    </source>
</evidence>
<organism evidence="2 4">
    <name type="scientific">Neisseria macacae ATCC 33926</name>
    <dbReference type="NCBI Taxonomy" id="997348"/>
    <lineage>
        <taxon>Bacteria</taxon>
        <taxon>Pseudomonadati</taxon>
        <taxon>Pseudomonadota</taxon>
        <taxon>Betaproteobacteria</taxon>
        <taxon>Neisseriales</taxon>
        <taxon>Neisseriaceae</taxon>
        <taxon>Neisseria</taxon>
    </lineage>
</organism>
<evidence type="ECO:0000313" key="5">
    <source>
        <dbReference type="Proteomes" id="UP000829455"/>
    </source>
</evidence>
<evidence type="ECO:0000313" key="3">
    <source>
        <dbReference type="EMBL" id="UNV84141.1"/>
    </source>
</evidence>